<dbReference type="InterPro" id="IPR001031">
    <property type="entry name" value="Thioesterase"/>
</dbReference>
<evidence type="ECO:0000259" key="2">
    <source>
        <dbReference type="Pfam" id="PF00975"/>
    </source>
</evidence>
<dbReference type="Gene3D" id="3.40.50.1820">
    <property type="entry name" value="alpha/beta hydrolase"/>
    <property type="match status" value="1"/>
</dbReference>
<dbReference type="Proteomes" id="UP000190637">
    <property type="component" value="Unassembled WGS sequence"/>
</dbReference>
<name>A0A1T4RRX2_9ACTN</name>
<dbReference type="InterPro" id="IPR029058">
    <property type="entry name" value="AB_hydrolase_fold"/>
</dbReference>
<accession>A0A1T4RRX2</accession>
<sequence length="244" mass="27132">MRTHIEAEGMLRRFTGGTPRSRHLVCFPHAGAPDYVYRSWAAPLGSHFQVWGASIRGRELDNEPERRWRVLVERFADALMGFEGDITVYGHSLGTLMAYETARELDRRGREVTRLVVSGRVAPHVRLHYELPTDPVELARAVAARYGGVPAEVLAEPEMLELVGRTMSEDFTLHTHYRWEPGSRLSVPLTAIGGVDDPVITEEGLRAWGEHTSGPFTELTIPGGHFPGPDELPLLFDAVRTGTG</sequence>
<dbReference type="PANTHER" id="PTHR11487:SF0">
    <property type="entry name" value="S-ACYL FATTY ACID SYNTHASE THIOESTERASE, MEDIUM CHAIN"/>
    <property type="match status" value="1"/>
</dbReference>
<dbReference type="AlphaFoldDB" id="A0A1T4RRX2"/>
<organism evidence="3 4">
    <name type="scientific">Marinactinospora thermotolerans DSM 45154</name>
    <dbReference type="NCBI Taxonomy" id="1122192"/>
    <lineage>
        <taxon>Bacteria</taxon>
        <taxon>Bacillati</taxon>
        <taxon>Actinomycetota</taxon>
        <taxon>Actinomycetes</taxon>
        <taxon>Streptosporangiales</taxon>
        <taxon>Nocardiopsidaceae</taxon>
        <taxon>Marinactinospora</taxon>
    </lineage>
</organism>
<dbReference type="Pfam" id="PF00975">
    <property type="entry name" value="Thioesterase"/>
    <property type="match status" value="1"/>
</dbReference>
<dbReference type="EMBL" id="FUWS01000007">
    <property type="protein sequence ID" value="SKA18576.1"/>
    <property type="molecule type" value="Genomic_DNA"/>
</dbReference>
<feature type="domain" description="Thioesterase" evidence="2">
    <location>
        <begin position="22"/>
        <end position="226"/>
    </location>
</feature>
<reference evidence="3 4" key="1">
    <citation type="submission" date="2017-02" db="EMBL/GenBank/DDBJ databases">
        <authorList>
            <person name="Peterson S.W."/>
        </authorList>
    </citation>
    <scope>NUCLEOTIDE SEQUENCE [LARGE SCALE GENOMIC DNA]</scope>
    <source>
        <strain evidence="3 4">DSM 45154</strain>
    </source>
</reference>
<dbReference type="SUPFAM" id="SSF53474">
    <property type="entry name" value="alpha/beta-Hydrolases"/>
    <property type="match status" value="1"/>
</dbReference>
<gene>
    <name evidence="3" type="ORF">SAMN02745673_02918</name>
</gene>
<dbReference type="OrthoDB" id="8480037at2"/>
<keyword evidence="4" id="KW-1185">Reference proteome</keyword>
<protein>
    <submittedName>
        <fullName evidence="3">Surfactin synthase thioesterase subunit</fullName>
    </submittedName>
</protein>
<dbReference type="GO" id="GO:0008610">
    <property type="term" value="P:lipid biosynthetic process"/>
    <property type="evidence" value="ECO:0007669"/>
    <property type="project" value="TreeGrafter"/>
</dbReference>
<dbReference type="InterPro" id="IPR012223">
    <property type="entry name" value="TEII"/>
</dbReference>
<evidence type="ECO:0000313" key="4">
    <source>
        <dbReference type="Proteomes" id="UP000190637"/>
    </source>
</evidence>
<dbReference type="STRING" id="1122192.SAMN02745673_02918"/>
<dbReference type="RefSeq" id="WP_078762220.1">
    <property type="nucleotide sequence ID" value="NZ_FUWS01000007.1"/>
</dbReference>
<dbReference type="PANTHER" id="PTHR11487">
    <property type="entry name" value="THIOESTERASE"/>
    <property type="match status" value="1"/>
</dbReference>
<evidence type="ECO:0000256" key="1">
    <source>
        <dbReference type="ARBA" id="ARBA00007169"/>
    </source>
</evidence>
<evidence type="ECO:0000313" key="3">
    <source>
        <dbReference type="EMBL" id="SKA18576.1"/>
    </source>
</evidence>
<comment type="similarity">
    <text evidence="1">Belongs to the thioesterase family.</text>
</comment>
<proteinExistence type="inferred from homology"/>